<dbReference type="InterPro" id="IPR027417">
    <property type="entry name" value="P-loop_NTPase"/>
</dbReference>
<evidence type="ECO:0000256" key="2">
    <source>
        <dbReference type="ARBA" id="ARBA00022840"/>
    </source>
</evidence>
<name>A0ABW2EJ10_9BACI</name>
<organism evidence="4 5">
    <name type="scientific">Halobacillus seohaensis</name>
    <dbReference type="NCBI Taxonomy" id="447421"/>
    <lineage>
        <taxon>Bacteria</taxon>
        <taxon>Bacillati</taxon>
        <taxon>Bacillota</taxon>
        <taxon>Bacilli</taxon>
        <taxon>Bacillales</taxon>
        <taxon>Bacillaceae</taxon>
        <taxon>Halobacillus</taxon>
    </lineage>
</organism>
<dbReference type="Pfam" id="PF13614">
    <property type="entry name" value="AAA_31"/>
    <property type="match status" value="1"/>
</dbReference>
<dbReference type="Gene3D" id="3.40.50.300">
    <property type="entry name" value="P-loop containing nucleotide triphosphate hydrolases"/>
    <property type="match status" value="1"/>
</dbReference>
<dbReference type="PANTHER" id="PTHR43384:SF4">
    <property type="entry name" value="CELLULOSE BIOSYNTHESIS PROTEIN BCSQ-RELATED"/>
    <property type="match status" value="1"/>
</dbReference>
<dbReference type="InterPro" id="IPR050625">
    <property type="entry name" value="ParA/MinD_ATPase"/>
</dbReference>
<dbReference type="RefSeq" id="WP_390216972.1">
    <property type="nucleotide sequence ID" value="NZ_JBHSZV010000013.1"/>
</dbReference>
<protein>
    <submittedName>
        <fullName evidence="4">MinD/ParA family protein</fullName>
    </submittedName>
</protein>
<dbReference type="PANTHER" id="PTHR43384">
    <property type="entry name" value="SEPTUM SITE-DETERMINING PROTEIN MIND HOMOLOG, CHLOROPLASTIC-RELATED"/>
    <property type="match status" value="1"/>
</dbReference>
<dbReference type="CDD" id="cd02038">
    <property type="entry name" value="FlhG-like"/>
    <property type="match status" value="1"/>
</dbReference>
<feature type="domain" description="AAA" evidence="3">
    <location>
        <begin position="41"/>
        <end position="198"/>
    </location>
</feature>
<accession>A0ABW2EJ10</accession>
<keyword evidence="2" id="KW-0067">ATP-binding</keyword>
<dbReference type="SUPFAM" id="SSF52540">
    <property type="entry name" value="P-loop containing nucleoside triphosphate hydrolases"/>
    <property type="match status" value="1"/>
</dbReference>
<evidence type="ECO:0000313" key="5">
    <source>
        <dbReference type="Proteomes" id="UP001596410"/>
    </source>
</evidence>
<dbReference type="InterPro" id="IPR025501">
    <property type="entry name" value="MinD_FleN"/>
</dbReference>
<proteinExistence type="predicted"/>
<keyword evidence="5" id="KW-1185">Reference proteome</keyword>
<comment type="caution">
    <text evidence="4">The sequence shown here is derived from an EMBL/GenBank/DDBJ whole genome shotgun (WGS) entry which is preliminary data.</text>
</comment>
<dbReference type="PIRSF" id="PIRSF003092">
    <property type="entry name" value="MinD"/>
    <property type="match status" value="1"/>
</dbReference>
<evidence type="ECO:0000259" key="3">
    <source>
        <dbReference type="Pfam" id="PF13614"/>
    </source>
</evidence>
<keyword evidence="1" id="KW-0547">Nucleotide-binding</keyword>
<evidence type="ECO:0000313" key="4">
    <source>
        <dbReference type="EMBL" id="MFC7061192.1"/>
    </source>
</evidence>
<dbReference type="InterPro" id="IPR033875">
    <property type="entry name" value="FlhG"/>
</dbReference>
<dbReference type="EMBL" id="JBHSZV010000013">
    <property type="protein sequence ID" value="MFC7061192.1"/>
    <property type="molecule type" value="Genomic_DNA"/>
</dbReference>
<dbReference type="InterPro" id="IPR025669">
    <property type="entry name" value="AAA_dom"/>
</dbReference>
<evidence type="ECO:0000256" key="1">
    <source>
        <dbReference type="ARBA" id="ARBA00022741"/>
    </source>
</evidence>
<sequence>MTLIKQIPASLFALLLRDSLMNDQAEQLRNRLKNHVPHTRAKTIAIASGKGGVGKSNFTINFALKLIEQQKKVLIMDFDIGMGNIDILLGVSPHHSFVDLFKQNTSIKDIIEEGPHNLSYIAGGSGLSEIFNLDEQKYHYFHYQFEQLVAMYDYILFDMGAGATEDSLLLMSAAEEVVLVTTPEPTSITDAYAMLKHLVNNDSQVEIQVLTNRSISKQSAKDTFERLNMVANKFLDKRVHYLGTIPDDRMVFESVLNQIPFVISHPKSAASKAVHSIVEGYLNEPKQSRDESFLSKLRRFVRER</sequence>
<gene>
    <name evidence="4" type="ORF">ACFQIC_04895</name>
</gene>
<dbReference type="Proteomes" id="UP001596410">
    <property type="component" value="Unassembled WGS sequence"/>
</dbReference>
<reference evidence="5" key="1">
    <citation type="journal article" date="2019" name="Int. J. Syst. Evol. Microbiol.">
        <title>The Global Catalogue of Microorganisms (GCM) 10K type strain sequencing project: providing services to taxonomists for standard genome sequencing and annotation.</title>
        <authorList>
            <consortium name="The Broad Institute Genomics Platform"/>
            <consortium name="The Broad Institute Genome Sequencing Center for Infectious Disease"/>
            <person name="Wu L."/>
            <person name="Ma J."/>
        </authorList>
    </citation>
    <scope>NUCLEOTIDE SEQUENCE [LARGE SCALE GENOMIC DNA]</scope>
    <source>
        <strain evidence="5">CGMCC 4.1621</strain>
    </source>
</reference>